<evidence type="ECO:0000313" key="2">
    <source>
        <dbReference type="Proteomes" id="UP000823775"/>
    </source>
</evidence>
<name>A0ABS8WM71_DATST</name>
<comment type="caution">
    <text evidence="1">The sequence shown here is derived from an EMBL/GenBank/DDBJ whole genome shotgun (WGS) entry which is preliminary data.</text>
</comment>
<proteinExistence type="predicted"/>
<protein>
    <submittedName>
        <fullName evidence="1">Uncharacterized protein</fullName>
    </submittedName>
</protein>
<feature type="non-terminal residue" evidence="1">
    <location>
        <position position="158"/>
    </location>
</feature>
<sequence>MERETRPKIDENMQREIHNLKETFKSILVHKGYEGIEYEHLCVPLDIKLPVGYKVLKFDIFDGKGNPHACLRRSPNVRNNPPPNHEIANVNMITIDEECSLEGTIVSVKNKEKVASSTFVAPIITVQTDAKSKGKGKLVVEITAVGMTRSGQCYTPEE</sequence>
<reference evidence="1 2" key="1">
    <citation type="journal article" date="2021" name="BMC Genomics">
        <title>Datura genome reveals duplications of psychoactive alkaloid biosynthetic genes and high mutation rate following tissue culture.</title>
        <authorList>
            <person name="Rajewski A."/>
            <person name="Carter-House D."/>
            <person name="Stajich J."/>
            <person name="Litt A."/>
        </authorList>
    </citation>
    <scope>NUCLEOTIDE SEQUENCE [LARGE SCALE GENOMIC DNA]</scope>
    <source>
        <strain evidence="1">AR-01</strain>
    </source>
</reference>
<dbReference type="EMBL" id="JACEIK010007405">
    <property type="protein sequence ID" value="MCE3050224.1"/>
    <property type="molecule type" value="Genomic_DNA"/>
</dbReference>
<keyword evidence="2" id="KW-1185">Reference proteome</keyword>
<accession>A0ABS8WM71</accession>
<gene>
    <name evidence="1" type="ORF">HAX54_046692</name>
</gene>
<dbReference type="Proteomes" id="UP000823775">
    <property type="component" value="Unassembled WGS sequence"/>
</dbReference>
<organism evidence="1 2">
    <name type="scientific">Datura stramonium</name>
    <name type="common">Jimsonweed</name>
    <name type="synonym">Common thornapple</name>
    <dbReference type="NCBI Taxonomy" id="4076"/>
    <lineage>
        <taxon>Eukaryota</taxon>
        <taxon>Viridiplantae</taxon>
        <taxon>Streptophyta</taxon>
        <taxon>Embryophyta</taxon>
        <taxon>Tracheophyta</taxon>
        <taxon>Spermatophyta</taxon>
        <taxon>Magnoliopsida</taxon>
        <taxon>eudicotyledons</taxon>
        <taxon>Gunneridae</taxon>
        <taxon>Pentapetalae</taxon>
        <taxon>asterids</taxon>
        <taxon>lamiids</taxon>
        <taxon>Solanales</taxon>
        <taxon>Solanaceae</taxon>
        <taxon>Solanoideae</taxon>
        <taxon>Datureae</taxon>
        <taxon>Datura</taxon>
    </lineage>
</organism>
<evidence type="ECO:0000313" key="1">
    <source>
        <dbReference type="EMBL" id="MCE3050224.1"/>
    </source>
</evidence>